<dbReference type="OrthoDB" id="7790365at2"/>
<dbReference type="EMBL" id="PZKF01000006">
    <property type="protein sequence ID" value="PTE18573.1"/>
    <property type="molecule type" value="Genomic_DNA"/>
</dbReference>
<keyword evidence="2" id="KW-0732">Signal</keyword>
<sequence>MTRKSSAKPLLRASMMARISAAALVAAGLSGCMQGTPFPFNPSTSGIVPGRPGTTAQTSQIIAGLSGRVSALPASGPYAQVAHSVLVDAKGSAKAELRVARLSAQAKSKNWLPQVGPSLSLTSLGELAARILVEQVLWDNGTKRAERDYAAADVEVAAASLSAEMNDTVAEGLKAYITARKAAEQAAVAERSAARIGEYDHIMRQRVEGGLSDGSEARVLAQKLAEIRATAQADRDASATAMAQLQAMTAKPVEAISGLSDLALPDALPDALGVAKAQAEAGRIAAEAKMARAGHLPKLAAQASTGKGGPDIGLTLGVEQMLGFGTADTLAALEASNEAAKARIDKARQDDAQEVASLRAKLSALEAKAARDGAVVAQSGASLEMFTEQYRMGRRTLMELVSQYESYAQMARAQAGLKYDIALIKLEIARQHGILVDGSSI</sequence>
<keyword evidence="1" id="KW-0175">Coiled coil</keyword>
<comment type="caution">
    <text evidence="3">The sequence shown here is derived from an EMBL/GenBank/DDBJ whole genome shotgun (WGS) entry which is preliminary data.</text>
</comment>
<evidence type="ECO:0000256" key="1">
    <source>
        <dbReference type="SAM" id="Coils"/>
    </source>
</evidence>
<dbReference type="PROSITE" id="PS51257">
    <property type="entry name" value="PROKAR_LIPOPROTEIN"/>
    <property type="match status" value="1"/>
</dbReference>
<dbReference type="RefSeq" id="WP_107324104.1">
    <property type="nucleotide sequence ID" value="NZ_NHSP01000033.1"/>
</dbReference>
<dbReference type="Proteomes" id="UP000241899">
    <property type="component" value="Unassembled WGS sequence"/>
</dbReference>
<reference evidence="3 4" key="1">
    <citation type="submission" date="2018-03" db="EMBL/GenBank/DDBJ databases">
        <title>Rhodobacter veldkampii.</title>
        <authorList>
            <person name="Meyer T.E."/>
            <person name="Miller S."/>
            <person name="Lodha T."/>
            <person name="Gandham S."/>
            <person name="Chintalapati S."/>
            <person name="Chintalapati V.R."/>
        </authorList>
    </citation>
    <scope>NUCLEOTIDE SEQUENCE [LARGE SCALE GENOMIC DNA]</scope>
    <source>
        <strain evidence="3 4">DSM 11550</strain>
    </source>
</reference>
<dbReference type="GO" id="GO:0015562">
    <property type="term" value="F:efflux transmembrane transporter activity"/>
    <property type="evidence" value="ECO:0007669"/>
    <property type="project" value="InterPro"/>
</dbReference>
<evidence type="ECO:0000313" key="3">
    <source>
        <dbReference type="EMBL" id="PTE18573.1"/>
    </source>
</evidence>
<gene>
    <name evidence="3" type="ORF">C5F46_04215</name>
</gene>
<accession>A0A2T4JL35</accession>
<keyword evidence="4" id="KW-1185">Reference proteome</keyword>
<evidence type="ECO:0000256" key="2">
    <source>
        <dbReference type="SAM" id="SignalP"/>
    </source>
</evidence>
<feature type="chain" id="PRO_5015675251" evidence="2">
    <location>
        <begin position="27"/>
        <end position="441"/>
    </location>
</feature>
<evidence type="ECO:0000313" key="4">
    <source>
        <dbReference type="Proteomes" id="UP000241899"/>
    </source>
</evidence>
<protein>
    <submittedName>
        <fullName evidence="3">Transporter</fullName>
    </submittedName>
</protein>
<feature type="signal peptide" evidence="2">
    <location>
        <begin position="1"/>
        <end position="26"/>
    </location>
</feature>
<dbReference type="AlphaFoldDB" id="A0A2T4JL35"/>
<name>A0A2T4JL35_9RHOB</name>
<dbReference type="Gene3D" id="1.20.1600.10">
    <property type="entry name" value="Outer membrane efflux proteins (OEP)"/>
    <property type="match status" value="1"/>
</dbReference>
<proteinExistence type="predicted"/>
<feature type="coiled-coil region" evidence="1">
    <location>
        <begin position="330"/>
        <end position="368"/>
    </location>
</feature>
<organism evidence="3 4">
    <name type="scientific">Phaeovulum veldkampii DSM 11550</name>
    <dbReference type="NCBI Taxonomy" id="1185920"/>
    <lineage>
        <taxon>Bacteria</taxon>
        <taxon>Pseudomonadati</taxon>
        <taxon>Pseudomonadota</taxon>
        <taxon>Alphaproteobacteria</taxon>
        <taxon>Rhodobacterales</taxon>
        <taxon>Paracoccaceae</taxon>
        <taxon>Phaeovulum</taxon>
    </lineage>
</organism>
<dbReference type="SUPFAM" id="SSF56954">
    <property type="entry name" value="Outer membrane efflux proteins (OEP)"/>
    <property type="match status" value="1"/>
</dbReference>